<feature type="repeat" description="ANK" evidence="3">
    <location>
        <begin position="183"/>
        <end position="215"/>
    </location>
</feature>
<gene>
    <name evidence="4" type="ORF">N7493_011913</name>
</gene>
<accession>A0AAD6H9W4</accession>
<dbReference type="PROSITE" id="PS50088">
    <property type="entry name" value="ANK_REPEAT"/>
    <property type="match status" value="9"/>
</dbReference>
<dbReference type="InterPro" id="IPR002110">
    <property type="entry name" value="Ankyrin_rpt"/>
</dbReference>
<keyword evidence="2 3" id="KW-0040">ANK repeat</keyword>
<sequence length="582" mass="64216">MVSVERFKTIVRDLCGLLLCVSDDKVYLLHQTVRTFLVPEESPEDKPSVSNGTLTWEKSFPRHKSNSVLGKICVWSLHSDLSGTDFDRFLAYASLNWYIHLQAFLWSDDKEAEKIQCMAVQLCTPGSIKYERWSASYYLQTYDARIPEDATSLITASWLGISGAVEKILQDGLVSKESTDSKLGRSALSWAAKHGHPDVVKLLLEKGADFNAKDSKGRTPLLFAAKKGYSDIVKLLLKKEAQVDLQDHSGRTPLMAAARKGQRDVVKLLLEAKADVHLVDNSRRTPLSHAVFRGDFDIVKLLLETEAYVNASDCVGQTPLSYAAAYDQSDVMASWFDAGAGLPAESDYSEIVELLIEKGADVELRDKDQDTPLLLAVRHGCFNVVKLILDFGAELDVKDKYQHTLLSLVAARGYSEIMRILLKEEAEGAKKSTTNVWDEGQETPLSHAAASGHFDAVKLLLETNANVHLSGENGRTPFSYAAGNGHCDIVELLLVPEFKAEVDSRDQNQRTPLSHAAGRGRSDVVELLLEAGAMFDPQDINQRTPLSYATEGNHCDVVKLFLDAATKSSRESVTGHDYPQTG</sequence>
<dbReference type="PRINTS" id="PR01415">
    <property type="entry name" value="ANKYRIN"/>
</dbReference>
<evidence type="ECO:0000313" key="5">
    <source>
        <dbReference type="Proteomes" id="UP001215712"/>
    </source>
</evidence>
<comment type="caution">
    <text evidence="4">The sequence shown here is derived from an EMBL/GenBank/DDBJ whole genome shotgun (WGS) entry which is preliminary data.</text>
</comment>
<dbReference type="Pfam" id="PF00023">
    <property type="entry name" value="Ank"/>
    <property type="match status" value="1"/>
</dbReference>
<dbReference type="GO" id="GO:0000976">
    <property type="term" value="F:transcription cis-regulatory region binding"/>
    <property type="evidence" value="ECO:0007669"/>
    <property type="project" value="TreeGrafter"/>
</dbReference>
<evidence type="ECO:0000256" key="1">
    <source>
        <dbReference type="ARBA" id="ARBA00022737"/>
    </source>
</evidence>
<dbReference type="SUPFAM" id="SSF48403">
    <property type="entry name" value="Ankyrin repeat"/>
    <property type="match status" value="2"/>
</dbReference>
<feature type="repeat" description="ANK" evidence="3">
    <location>
        <begin position="440"/>
        <end position="472"/>
    </location>
</feature>
<dbReference type="PROSITE" id="PS50297">
    <property type="entry name" value="ANK_REP_REGION"/>
    <property type="match status" value="8"/>
</dbReference>
<evidence type="ECO:0000256" key="2">
    <source>
        <dbReference type="ARBA" id="ARBA00023043"/>
    </source>
</evidence>
<reference evidence="4" key="2">
    <citation type="submission" date="2023-01" db="EMBL/GenBank/DDBJ databases">
        <authorList>
            <person name="Petersen C."/>
        </authorList>
    </citation>
    <scope>NUCLEOTIDE SEQUENCE</scope>
    <source>
        <strain evidence="4">IBT 17514</strain>
    </source>
</reference>
<protein>
    <submittedName>
        <fullName evidence="4">Uncharacterized protein</fullName>
    </submittedName>
</protein>
<feature type="repeat" description="ANK" evidence="3">
    <location>
        <begin position="508"/>
        <end position="540"/>
    </location>
</feature>
<reference evidence="4" key="1">
    <citation type="journal article" date="2023" name="IMA Fungus">
        <title>Comparative genomic study of the Penicillium genus elucidates a diverse pangenome and 15 lateral gene transfer events.</title>
        <authorList>
            <person name="Petersen C."/>
            <person name="Sorensen T."/>
            <person name="Nielsen M.R."/>
            <person name="Sondergaard T.E."/>
            <person name="Sorensen J.L."/>
            <person name="Fitzpatrick D.A."/>
            <person name="Frisvad J.C."/>
            <person name="Nielsen K.L."/>
        </authorList>
    </citation>
    <scope>NUCLEOTIDE SEQUENCE</scope>
    <source>
        <strain evidence="4">IBT 17514</strain>
    </source>
</reference>
<feature type="repeat" description="ANK" evidence="3">
    <location>
        <begin position="315"/>
        <end position="367"/>
    </location>
</feature>
<dbReference type="InterPro" id="IPR050663">
    <property type="entry name" value="Ankyrin-SOCS_Box"/>
</dbReference>
<organism evidence="4 5">
    <name type="scientific">Penicillium malachiteum</name>
    <dbReference type="NCBI Taxonomy" id="1324776"/>
    <lineage>
        <taxon>Eukaryota</taxon>
        <taxon>Fungi</taxon>
        <taxon>Dikarya</taxon>
        <taxon>Ascomycota</taxon>
        <taxon>Pezizomycotina</taxon>
        <taxon>Eurotiomycetes</taxon>
        <taxon>Eurotiomycetidae</taxon>
        <taxon>Eurotiales</taxon>
        <taxon>Aspergillaceae</taxon>
        <taxon>Penicillium</taxon>
    </lineage>
</organism>
<feature type="repeat" description="ANK" evidence="3">
    <location>
        <begin position="249"/>
        <end position="281"/>
    </location>
</feature>
<dbReference type="GO" id="GO:0005634">
    <property type="term" value="C:nucleus"/>
    <property type="evidence" value="ECO:0007669"/>
    <property type="project" value="TreeGrafter"/>
</dbReference>
<feature type="repeat" description="ANK" evidence="3">
    <location>
        <begin position="216"/>
        <end position="248"/>
    </location>
</feature>
<dbReference type="Pfam" id="PF13637">
    <property type="entry name" value="Ank_4"/>
    <property type="match status" value="1"/>
</dbReference>
<name>A0AAD6H9W4_9EURO</name>
<feature type="repeat" description="ANK" evidence="3">
    <location>
        <begin position="282"/>
        <end position="314"/>
    </location>
</feature>
<dbReference type="Pfam" id="PF13606">
    <property type="entry name" value="Ank_3"/>
    <property type="match status" value="1"/>
</dbReference>
<feature type="repeat" description="ANK" evidence="3">
    <location>
        <begin position="368"/>
        <end position="400"/>
    </location>
</feature>
<evidence type="ECO:0000313" key="4">
    <source>
        <dbReference type="EMBL" id="KAJ5700867.1"/>
    </source>
</evidence>
<dbReference type="Gene3D" id="1.25.40.20">
    <property type="entry name" value="Ankyrin repeat-containing domain"/>
    <property type="match status" value="3"/>
</dbReference>
<dbReference type="InterPro" id="IPR036770">
    <property type="entry name" value="Ankyrin_rpt-contain_sf"/>
</dbReference>
<evidence type="ECO:0000256" key="3">
    <source>
        <dbReference type="PROSITE-ProRule" id="PRU00023"/>
    </source>
</evidence>
<dbReference type="Proteomes" id="UP001215712">
    <property type="component" value="Unassembled WGS sequence"/>
</dbReference>
<proteinExistence type="predicted"/>
<feature type="repeat" description="ANK" evidence="3">
    <location>
        <begin position="473"/>
        <end position="494"/>
    </location>
</feature>
<dbReference type="Pfam" id="PF12796">
    <property type="entry name" value="Ank_2"/>
    <property type="match status" value="3"/>
</dbReference>
<dbReference type="PANTHER" id="PTHR24193:SF121">
    <property type="entry name" value="ADA2A-CONTAINING COMPLEX COMPONENT 3, ISOFORM D"/>
    <property type="match status" value="1"/>
</dbReference>
<keyword evidence="1" id="KW-0677">Repeat</keyword>
<dbReference type="GO" id="GO:0045944">
    <property type="term" value="P:positive regulation of transcription by RNA polymerase II"/>
    <property type="evidence" value="ECO:0007669"/>
    <property type="project" value="TreeGrafter"/>
</dbReference>
<keyword evidence="5" id="KW-1185">Reference proteome</keyword>
<dbReference type="AlphaFoldDB" id="A0AAD6H9W4"/>
<dbReference type="EMBL" id="JAQJAN010000024">
    <property type="protein sequence ID" value="KAJ5700867.1"/>
    <property type="molecule type" value="Genomic_DNA"/>
</dbReference>
<dbReference type="SMART" id="SM00248">
    <property type="entry name" value="ANK"/>
    <property type="match status" value="11"/>
</dbReference>
<dbReference type="PANTHER" id="PTHR24193">
    <property type="entry name" value="ANKYRIN REPEAT PROTEIN"/>
    <property type="match status" value="1"/>
</dbReference>